<accession>A0A0C3EKC7</accession>
<keyword evidence="2" id="KW-0732">Signal</keyword>
<dbReference type="InParanoid" id="A0A0C3EKC7"/>
<evidence type="ECO:0000256" key="2">
    <source>
        <dbReference type="SAM" id="SignalP"/>
    </source>
</evidence>
<proteinExistence type="predicted"/>
<dbReference type="AlphaFoldDB" id="A0A0C3EKC7"/>
<dbReference type="PANTHER" id="PTHR37487">
    <property type="entry name" value="CHROMOSOME 1, WHOLE GENOME SHOTGUN SEQUENCE"/>
    <property type="match status" value="1"/>
</dbReference>
<keyword evidence="4" id="KW-1185">Reference proteome</keyword>
<evidence type="ECO:0000256" key="1">
    <source>
        <dbReference type="SAM" id="Phobius"/>
    </source>
</evidence>
<feature type="signal peptide" evidence="2">
    <location>
        <begin position="1"/>
        <end position="19"/>
    </location>
</feature>
<dbReference type="EMBL" id="KN822009">
    <property type="protein sequence ID" value="KIM68376.1"/>
    <property type="molecule type" value="Genomic_DNA"/>
</dbReference>
<gene>
    <name evidence="3" type="ORF">SCLCIDRAFT_1209192</name>
</gene>
<name>A0A0C3EKC7_9AGAM</name>
<reference evidence="4" key="2">
    <citation type="submission" date="2015-01" db="EMBL/GenBank/DDBJ databases">
        <title>Evolutionary Origins and Diversification of the Mycorrhizal Mutualists.</title>
        <authorList>
            <consortium name="DOE Joint Genome Institute"/>
            <consortium name="Mycorrhizal Genomics Consortium"/>
            <person name="Kohler A."/>
            <person name="Kuo A."/>
            <person name="Nagy L.G."/>
            <person name="Floudas D."/>
            <person name="Copeland A."/>
            <person name="Barry K.W."/>
            <person name="Cichocki N."/>
            <person name="Veneault-Fourrey C."/>
            <person name="LaButti K."/>
            <person name="Lindquist E.A."/>
            <person name="Lipzen A."/>
            <person name="Lundell T."/>
            <person name="Morin E."/>
            <person name="Murat C."/>
            <person name="Riley R."/>
            <person name="Ohm R."/>
            <person name="Sun H."/>
            <person name="Tunlid A."/>
            <person name="Henrissat B."/>
            <person name="Grigoriev I.V."/>
            <person name="Hibbett D.S."/>
            <person name="Martin F."/>
        </authorList>
    </citation>
    <scope>NUCLEOTIDE SEQUENCE [LARGE SCALE GENOMIC DNA]</scope>
    <source>
        <strain evidence="4">Foug A</strain>
    </source>
</reference>
<dbReference type="Proteomes" id="UP000053989">
    <property type="component" value="Unassembled WGS sequence"/>
</dbReference>
<evidence type="ECO:0000313" key="4">
    <source>
        <dbReference type="Proteomes" id="UP000053989"/>
    </source>
</evidence>
<dbReference type="STRING" id="1036808.A0A0C3EKC7"/>
<feature type="chain" id="PRO_5002174274" evidence="2">
    <location>
        <begin position="20"/>
        <end position="173"/>
    </location>
</feature>
<keyword evidence="1" id="KW-0812">Transmembrane</keyword>
<dbReference type="OrthoDB" id="3362246at2759"/>
<reference evidence="3 4" key="1">
    <citation type="submission" date="2014-04" db="EMBL/GenBank/DDBJ databases">
        <authorList>
            <consortium name="DOE Joint Genome Institute"/>
            <person name="Kuo A."/>
            <person name="Kohler A."/>
            <person name="Nagy L.G."/>
            <person name="Floudas D."/>
            <person name="Copeland A."/>
            <person name="Barry K.W."/>
            <person name="Cichocki N."/>
            <person name="Veneault-Fourrey C."/>
            <person name="LaButti K."/>
            <person name="Lindquist E.A."/>
            <person name="Lipzen A."/>
            <person name="Lundell T."/>
            <person name="Morin E."/>
            <person name="Murat C."/>
            <person name="Sun H."/>
            <person name="Tunlid A."/>
            <person name="Henrissat B."/>
            <person name="Grigoriev I.V."/>
            <person name="Hibbett D.S."/>
            <person name="Martin F."/>
            <person name="Nordberg H.P."/>
            <person name="Cantor M.N."/>
            <person name="Hua S.X."/>
        </authorList>
    </citation>
    <scope>NUCLEOTIDE SEQUENCE [LARGE SCALE GENOMIC DNA]</scope>
    <source>
        <strain evidence="3 4">Foug A</strain>
    </source>
</reference>
<protein>
    <submittedName>
        <fullName evidence="3">Uncharacterized protein</fullName>
    </submittedName>
</protein>
<dbReference type="HOGENOM" id="CLU_063099_1_1_1"/>
<organism evidence="3 4">
    <name type="scientific">Scleroderma citrinum Foug A</name>
    <dbReference type="NCBI Taxonomy" id="1036808"/>
    <lineage>
        <taxon>Eukaryota</taxon>
        <taxon>Fungi</taxon>
        <taxon>Dikarya</taxon>
        <taxon>Basidiomycota</taxon>
        <taxon>Agaricomycotina</taxon>
        <taxon>Agaricomycetes</taxon>
        <taxon>Agaricomycetidae</taxon>
        <taxon>Boletales</taxon>
        <taxon>Sclerodermatineae</taxon>
        <taxon>Sclerodermataceae</taxon>
        <taxon>Scleroderma</taxon>
    </lineage>
</organism>
<keyword evidence="1" id="KW-0472">Membrane</keyword>
<dbReference type="PANTHER" id="PTHR37487:SF2">
    <property type="entry name" value="EXPRESSED PROTEIN"/>
    <property type="match status" value="1"/>
</dbReference>
<keyword evidence="1" id="KW-1133">Transmembrane helix</keyword>
<feature type="transmembrane region" description="Helical" evidence="1">
    <location>
        <begin position="153"/>
        <end position="172"/>
    </location>
</feature>
<evidence type="ECO:0000313" key="3">
    <source>
        <dbReference type="EMBL" id="KIM68376.1"/>
    </source>
</evidence>
<sequence length="173" mass="17360">MKPVALLAAVAAIVPVAFGLTVNTPGNVVECEPTEFDWSGGQAPYYISLIPGGQISAPPIKEFPNQEGTSYTWLVDLPVNTIFNFALKDSLGATSYSDILTIGAGSSTSCVNTTVQEGTTASPSATSAASHSGTVSGTAAASTATHSSSADRMIATSVFGVGAILGVVGAAFL</sequence>